<evidence type="ECO:0000256" key="1">
    <source>
        <dbReference type="ARBA" id="ARBA00008455"/>
    </source>
</evidence>
<dbReference type="InterPro" id="IPR038765">
    <property type="entry name" value="Papain-like_cys_pep_sf"/>
</dbReference>
<keyword evidence="5" id="KW-1185">Reference proteome</keyword>
<evidence type="ECO:0000313" key="5">
    <source>
        <dbReference type="Proteomes" id="UP000826195"/>
    </source>
</evidence>
<dbReference type="PROSITE" id="PS00640">
    <property type="entry name" value="THIOL_PROTEASE_ASN"/>
    <property type="match status" value="1"/>
</dbReference>
<dbReference type="InterPro" id="IPR025660">
    <property type="entry name" value="Pept_his_AS"/>
</dbReference>
<dbReference type="GO" id="GO:0006508">
    <property type="term" value="P:proteolysis"/>
    <property type="evidence" value="ECO:0007669"/>
    <property type="project" value="InterPro"/>
</dbReference>
<dbReference type="InterPro" id="IPR025661">
    <property type="entry name" value="Pept_asp_AS"/>
</dbReference>
<dbReference type="EMBL" id="JAHXZJ010001492">
    <property type="protein sequence ID" value="KAH0552690.1"/>
    <property type="molecule type" value="Genomic_DNA"/>
</dbReference>
<sequence>MRIHQDFFTYQRGIYKHSNLDNNYPSGYHSVRILGWGEELVGNYQPTKYWLVANSWGTNWGENGLFRIVKGTNECEIETYVLGIWAKTM</sequence>
<name>A0AAV7ILS9_COTGL</name>
<dbReference type="Proteomes" id="UP000826195">
    <property type="component" value="Unassembled WGS sequence"/>
</dbReference>
<evidence type="ECO:0000256" key="2">
    <source>
        <dbReference type="ARBA" id="ARBA00023157"/>
    </source>
</evidence>
<comment type="caution">
    <text evidence="4">The sequence shown here is derived from an EMBL/GenBank/DDBJ whole genome shotgun (WGS) entry which is preliminary data.</text>
</comment>
<proteinExistence type="inferred from homology"/>
<dbReference type="Gene3D" id="3.90.70.10">
    <property type="entry name" value="Cysteine proteinases"/>
    <property type="match status" value="1"/>
</dbReference>
<evidence type="ECO:0000259" key="3">
    <source>
        <dbReference type="Pfam" id="PF00112"/>
    </source>
</evidence>
<dbReference type="InterPro" id="IPR000668">
    <property type="entry name" value="Peptidase_C1A_C"/>
</dbReference>
<gene>
    <name evidence="4" type="ORF">KQX54_014135</name>
</gene>
<keyword evidence="2" id="KW-1015">Disulfide bond</keyword>
<organism evidence="4 5">
    <name type="scientific">Cotesia glomerata</name>
    <name type="common">Lepidopteran parasitic wasp</name>
    <name type="synonym">Apanteles glomeratus</name>
    <dbReference type="NCBI Taxonomy" id="32391"/>
    <lineage>
        <taxon>Eukaryota</taxon>
        <taxon>Metazoa</taxon>
        <taxon>Ecdysozoa</taxon>
        <taxon>Arthropoda</taxon>
        <taxon>Hexapoda</taxon>
        <taxon>Insecta</taxon>
        <taxon>Pterygota</taxon>
        <taxon>Neoptera</taxon>
        <taxon>Endopterygota</taxon>
        <taxon>Hymenoptera</taxon>
        <taxon>Apocrita</taxon>
        <taxon>Ichneumonoidea</taxon>
        <taxon>Braconidae</taxon>
        <taxon>Microgastrinae</taxon>
        <taxon>Cotesia</taxon>
    </lineage>
</organism>
<protein>
    <recommendedName>
        <fullName evidence="3">Peptidase C1A papain C-terminal domain-containing protein</fullName>
    </recommendedName>
</protein>
<dbReference type="AlphaFoldDB" id="A0AAV7ILS9"/>
<accession>A0AAV7ILS9</accession>
<dbReference type="Pfam" id="PF00112">
    <property type="entry name" value="Peptidase_C1"/>
    <property type="match status" value="1"/>
</dbReference>
<evidence type="ECO:0000313" key="4">
    <source>
        <dbReference type="EMBL" id="KAH0552690.1"/>
    </source>
</evidence>
<dbReference type="GO" id="GO:0008234">
    <property type="term" value="F:cysteine-type peptidase activity"/>
    <property type="evidence" value="ECO:0007669"/>
    <property type="project" value="InterPro"/>
</dbReference>
<dbReference type="SUPFAM" id="SSF54001">
    <property type="entry name" value="Cysteine proteinases"/>
    <property type="match status" value="1"/>
</dbReference>
<comment type="similarity">
    <text evidence="1">Belongs to the peptidase C1 family.</text>
</comment>
<dbReference type="PROSITE" id="PS00639">
    <property type="entry name" value="THIOL_PROTEASE_HIS"/>
    <property type="match status" value="1"/>
</dbReference>
<dbReference type="InterPro" id="IPR013128">
    <property type="entry name" value="Peptidase_C1A"/>
</dbReference>
<feature type="domain" description="Peptidase C1A papain C-terminal" evidence="3">
    <location>
        <begin position="4"/>
        <end position="82"/>
    </location>
</feature>
<reference evidence="4 5" key="1">
    <citation type="journal article" date="2021" name="J. Hered.">
        <title>A chromosome-level genome assembly of the parasitoid wasp, Cotesia glomerata (Hymenoptera: Braconidae).</title>
        <authorList>
            <person name="Pinto B.J."/>
            <person name="Weis J.J."/>
            <person name="Gamble T."/>
            <person name="Ode P.J."/>
            <person name="Paul R."/>
            <person name="Zaspel J.M."/>
        </authorList>
    </citation>
    <scope>NUCLEOTIDE SEQUENCE [LARGE SCALE GENOMIC DNA]</scope>
    <source>
        <strain evidence="4">CgM1</strain>
    </source>
</reference>
<dbReference type="PANTHER" id="PTHR12411">
    <property type="entry name" value="CYSTEINE PROTEASE FAMILY C1-RELATED"/>
    <property type="match status" value="1"/>
</dbReference>